<feature type="transmembrane region" description="Helical" evidence="2">
    <location>
        <begin position="308"/>
        <end position="327"/>
    </location>
</feature>
<reference evidence="3 4" key="1">
    <citation type="submission" date="2022-07" db="EMBL/GenBank/DDBJ databases">
        <title>Methylomonas rivi sp. nov., Methylomonas rosea sp. nov., Methylomonas aureus sp. nov. and Methylomonas subterranea sp. nov., four novel methanotrophs isolated from a freshwater creek and the deep terrestrial subsurface.</title>
        <authorList>
            <person name="Abin C."/>
            <person name="Sankaranarayanan K."/>
            <person name="Garner C."/>
            <person name="Sindelar R."/>
            <person name="Kotary K."/>
            <person name="Garner R."/>
            <person name="Barclay S."/>
            <person name="Lawson P."/>
            <person name="Krumholz L."/>
        </authorList>
    </citation>
    <scope>NUCLEOTIDE SEQUENCE [LARGE SCALE GENOMIC DNA]</scope>
    <source>
        <strain evidence="3 4">SURF-2</strain>
    </source>
</reference>
<dbReference type="EMBL" id="JANIBJ010000004">
    <property type="protein sequence ID" value="MCQ8103156.1"/>
    <property type="molecule type" value="Genomic_DNA"/>
</dbReference>
<evidence type="ECO:0000256" key="2">
    <source>
        <dbReference type="SAM" id="Phobius"/>
    </source>
</evidence>
<feature type="transmembrane region" description="Helical" evidence="2">
    <location>
        <begin position="381"/>
        <end position="403"/>
    </location>
</feature>
<evidence type="ECO:0000256" key="1">
    <source>
        <dbReference type="SAM" id="MobiDB-lite"/>
    </source>
</evidence>
<sequence length="410" mass="45287">MPQPAATNQAEMHDAPKSSDSASKSSAYAASAASEPLRLPALGGLVLNVSQMDLLSPAIKISTRSRHTDGRTSDQLFNPLMHEFGLLDFATVFALLTPLVIIALTYGLVQEDRESGVWRLVCTQTSQPWRLVFTALTLRYGVLLLIGVAASVLAFLLDPASTGIAAAQWLLMLAVYNLVWFSLAGLFMLLQISSGAVAIAMLGTWLVLTFGVPAGISWAADRSSPMPSRMKTIIDIRRFQEQTNQQRESLLSGWYQAHPEIKPTGPLKSLPREINGLPAALQLDSQIRPLSVRFDEARKRQFEFMERWSSLSPALGLILMADRLAGIDAPRYADFVNSVNQFEDQWRDFFVPLIMGSDFWSEDRQKSLPQFVFSTEFKASASLLLTATQSAIAAFLLILLFGLRGRFTRT</sequence>
<keyword evidence="2" id="KW-1133">Transmembrane helix</keyword>
<feature type="transmembrane region" description="Helical" evidence="2">
    <location>
        <begin position="169"/>
        <end position="190"/>
    </location>
</feature>
<feature type="transmembrane region" description="Helical" evidence="2">
    <location>
        <begin position="196"/>
        <end position="220"/>
    </location>
</feature>
<evidence type="ECO:0000313" key="4">
    <source>
        <dbReference type="Proteomes" id="UP001524499"/>
    </source>
</evidence>
<dbReference type="InterPro" id="IPR021913">
    <property type="entry name" value="DUF3526"/>
</dbReference>
<feature type="transmembrane region" description="Helical" evidence="2">
    <location>
        <begin position="86"/>
        <end position="109"/>
    </location>
</feature>
<comment type="caution">
    <text evidence="3">The sequence shown here is derived from an EMBL/GenBank/DDBJ whole genome shotgun (WGS) entry which is preliminary data.</text>
</comment>
<dbReference type="RefSeq" id="WP_256600826.1">
    <property type="nucleotide sequence ID" value="NZ_JANIBJ010000004.1"/>
</dbReference>
<evidence type="ECO:0000313" key="3">
    <source>
        <dbReference type="EMBL" id="MCQ8103156.1"/>
    </source>
</evidence>
<proteinExistence type="predicted"/>
<dbReference type="Pfam" id="PF12040">
    <property type="entry name" value="DUF3526"/>
    <property type="match status" value="1"/>
</dbReference>
<feature type="compositionally biased region" description="Polar residues" evidence="1">
    <location>
        <begin position="1"/>
        <end position="10"/>
    </location>
</feature>
<feature type="transmembrane region" description="Helical" evidence="2">
    <location>
        <begin position="129"/>
        <end position="157"/>
    </location>
</feature>
<dbReference type="Proteomes" id="UP001524499">
    <property type="component" value="Unassembled WGS sequence"/>
</dbReference>
<gene>
    <name evidence="3" type="ORF">NP590_03465</name>
</gene>
<protein>
    <submittedName>
        <fullName evidence="3">DUF3526 domain-containing protein</fullName>
    </submittedName>
</protein>
<feature type="region of interest" description="Disordered" evidence="1">
    <location>
        <begin position="1"/>
        <end position="26"/>
    </location>
</feature>
<keyword evidence="4" id="KW-1185">Reference proteome</keyword>
<organism evidence="3 4">
    <name type="scientific">Methylomonas subterranea</name>
    <dbReference type="NCBI Taxonomy" id="2952225"/>
    <lineage>
        <taxon>Bacteria</taxon>
        <taxon>Pseudomonadati</taxon>
        <taxon>Pseudomonadota</taxon>
        <taxon>Gammaproteobacteria</taxon>
        <taxon>Methylococcales</taxon>
        <taxon>Methylococcaceae</taxon>
        <taxon>Methylomonas</taxon>
    </lineage>
</organism>
<accession>A0ABT1TD18</accession>
<keyword evidence="2" id="KW-0812">Transmembrane</keyword>
<keyword evidence="2" id="KW-0472">Membrane</keyword>
<name>A0ABT1TD18_9GAMM</name>